<proteinExistence type="predicted"/>
<evidence type="ECO:0000313" key="3">
    <source>
        <dbReference type="Proteomes" id="UP000188532"/>
    </source>
</evidence>
<keyword evidence="1" id="KW-1133">Transmembrane helix</keyword>
<comment type="caution">
    <text evidence="2">The sequence shown here is derived from an EMBL/GenBank/DDBJ whole genome shotgun (WGS) entry which is preliminary data.</text>
</comment>
<organism evidence="2 3">
    <name type="scientific">Mycobacterium kansasii</name>
    <dbReference type="NCBI Taxonomy" id="1768"/>
    <lineage>
        <taxon>Bacteria</taxon>
        <taxon>Bacillati</taxon>
        <taxon>Actinomycetota</taxon>
        <taxon>Actinomycetes</taxon>
        <taxon>Mycobacteriales</taxon>
        <taxon>Mycobacteriaceae</taxon>
        <taxon>Mycobacterium</taxon>
    </lineage>
</organism>
<dbReference type="EMBL" id="MVBN01000008">
    <property type="protein sequence ID" value="OOK68165.1"/>
    <property type="molecule type" value="Genomic_DNA"/>
</dbReference>
<evidence type="ECO:0000256" key="1">
    <source>
        <dbReference type="SAM" id="Phobius"/>
    </source>
</evidence>
<gene>
    <name evidence="2" type="ORF">BZL29_6641</name>
</gene>
<evidence type="ECO:0000313" key="2">
    <source>
        <dbReference type="EMBL" id="OOK68165.1"/>
    </source>
</evidence>
<keyword evidence="1" id="KW-0472">Membrane</keyword>
<keyword evidence="1" id="KW-0812">Transmembrane</keyword>
<accession>A0A1V3WMK3</accession>
<reference evidence="2 3" key="1">
    <citation type="submission" date="2017-02" db="EMBL/GenBank/DDBJ databases">
        <title>Complete genome sequences of Mycobacterium kansasii strains isolated from rhesus macaques.</title>
        <authorList>
            <person name="Panda A."/>
            <person name="Nagaraj S."/>
            <person name="Zhao X."/>
            <person name="Tettelin H."/>
            <person name="Detolla L.J."/>
        </authorList>
    </citation>
    <scope>NUCLEOTIDE SEQUENCE [LARGE SCALE GENOMIC DNA]</scope>
    <source>
        <strain evidence="2 3">11-3469</strain>
    </source>
</reference>
<sequence length="72" mass="8361">MLQWLQHDIIDRGRLPLLCCLVAFILTFFVTRTFARIIRRRPAMRHRPAGGSPAISTSGPYTSTMWPSVCWW</sequence>
<protein>
    <submittedName>
        <fullName evidence="2">Conserved membrane domain protein</fullName>
    </submittedName>
</protein>
<name>A0A1V3WMK3_MYCKA</name>
<dbReference type="AlphaFoldDB" id="A0A1V3WMK3"/>
<feature type="transmembrane region" description="Helical" evidence="1">
    <location>
        <begin position="15"/>
        <end position="35"/>
    </location>
</feature>
<dbReference type="Proteomes" id="UP000188532">
    <property type="component" value="Unassembled WGS sequence"/>
</dbReference>